<evidence type="ECO:0000256" key="1">
    <source>
        <dbReference type="ARBA" id="ARBA00037217"/>
    </source>
</evidence>
<comment type="subunit">
    <text evidence="2">Interacts with COX5B; this interaction may contribute to localize PYROXD2 to the inner face of the inner mitochondrial membrane.</text>
</comment>
<dbReference type="PANTHER" id="PTHR10668">
    <property type="entry name" value="PHYTOENE DEHYDROGENASE"/>
    <property type="match status" value="1"/>
</dbReference>
<reference evidence="6" key="1">
    <citation type="journal article" date="2022" name="Int. J. Syst. Evol. Microbiol.">
        <title>Anaeromyxobacter oryzae sp. nov., Anaeromyxobacter diazotrophicus sp. nov. and Anaeromyxobacter paludicola sp. nov., isolated from paddy soils.</title>
        <authorList>
            <person name="Itoh H."/>
            <person name="Xu Z."/>
            <person name="Mise K."/>
            <person name="Masuda Y."/>
            <person name="Ushijima N."/>
            <person name="Hayakawa C."/>
            <person name="Shiratori Y."/>
            <person name="Senoo K."/>
        </authorList>
    </citation>
    <scope>NUCLEOTIDE SEQUENCE [LARGE SCALE GENOMIC DNA]</scope>
    <source>
        <strain evidence="6">Red232</strain>
    </source>
</reference>
<evidence type="ECO:0000256" key="2">
    <source>
        <dbReference type="ARBA" id="ARBA00038825"/>
    </source>
</evidence>
<dbReference type="InterPro" id="IPR036188">
    <property type="entry name" value="FAD/NAD-bd_sf"/>
</dbReference>
<dbReference type="EMBL" id="AP025591">
    <property type="protein sequence ID" value="BDG01107.1"/>
    <property type="molecule type" value="Genomic_DNA"/>
</dbReference>
<comment type="function">
    <text evidence="1">Probable oxidoreductase that may play a role as regulator of mitochondrial function.</text>
</comment>
<evidence type="ECO:0000256" key="3">
    <source>
        <dbReference type="ARBA" id="ARBA00040298"/>
    </source>
</evidence>
<evidence type="ECO:0000259" key="4">
    <source>
        <dbReference type="Pfam" id="PF01593"/>
    </source>
</evidence>
<dbReference type="Gene3D" id="3.50.50.60">
    <property type="entry name" value="FAD/NAD(P)-binding domain"/>
    <property type="match status" value="2"/>
</dbReference>
<evidence type="ECO:0000313" key="5">
    <source>
        <dbReference type="EMBL" id="BDG01107.1"/>
    </source>
</evidence>
<evidence type="ECO:0000313" key="6">
    <source>
        <dbReference type="Proteomes" id="UP001162891"/>
    </source>
</evidence>
<dbReference type="RefSeq" id="WP_248357487.1">
    <property type="nucleotide sequence ID" value="NZ_AP025591.1"/>
</dbReference>
<proteinExistence type="predicted"/>
<protein>
    <recommendedName>
        <fullName evidence="3">Pyridine nucleotide-disulfide oxidoreductase domain-containing protein 2</fullName>
    </recommendedName>
</protein>
<dbReference type="Proteomes" id="UP001162891">
    <property type="component" value="Chromosome"/>
</dbReference>
<dbReference type="Pfam" id="PF01593">
    <property type="entry name" value="Amino_oxidase"/>
    <property type="match status" value="1"/>
</dbReference>
<organism evidence="5 6">
    <name type="scientific">Anaeromyxobacter oryzae</name>
    <dbReference type="NCBI Taxonomy" id="2918170"/>
    <lineage>
        <taxon>Bacteria</taxon>
        <taxon>Pseudomonadati</taxon>
        <taxon>Myxococcota</taxon>
        <taxon>Myxococcia</taxon>
        <taxon>Myxococcales</taxon>
        <taxon>Cystobacterineae</taxon>
        <taxon>Anaeromyxobacteraceae</taxon>
        <taxon>Anaeromyxobacter</taxon>
    </lineage>
</organism>
<feature type="domain" description="Amine oxidase" evidence="4">
    <location>
        <begin position="15"/>
        <end position="523"/>
    </location>
</feature>
<dbReference type="InterPro" id="IPR002937">
    <property type="entry name" value="Amino_oxidase"/>
</dbReference>
<dbReference type="PANTHER" id="PTHR10668:SF103">
    <property type="entry name" value="PYRIDINE NUCLEOTIDE-DISULFIDE OXIDOREDUCTASE DOMAIN-CONTAINING PROTEIN 2"/>
    <property type="match status" value="1"/>
</dbReference>
<name>A0ABM7WNR7_9BACT</name>
<keyword evidence="6" id="KW-1185">Reference proteome</keyword>
<sequence length="538" mass="57820">MQAWDLAIVGGGHNGLVTAAYAARGGLRTIVLEARDRVGGACVTEEPWPGFKVSTAAYVVSLFRPEIVRDLDLARHGYVVLPRSPSSFTPLPDGRSLLLGPDPALNRREIARLSARDAERFPAYEAMLDRIARVVEPTLLETPPDPFSRRPRDLLRLARLGWSLLRLGPDGPRAIELLVGAARPVLDRWFESDALKATLATDAIIGALASPSTPGTAYVLFHHVMGEVNGVRGVWGYVRGGMGALSEALAAVARAAGAEIRTGAPVARIRVREGKADGVILADGSELDARRVASSADARRTLLDLAGPAHLPEGVADAIRALDFSSASLKVNLALSELPSFGALPGHAPGPQHRGTIHVAPSLDYLERAFADAARGRPSEEPVIECTIPSVVDPTVAPPGRHVMSMFVQYAPYRLAEGTWDARKEAFADRCVELVDRVAPGFPASVLHREVLSPLDLERRFGLTGGNIFQGAMTPQQLFFLRPLPGYADYRTPVRDLYLCGAATHPGGGVMGACGRNAAREILRDARRGWPERRGHAR</sequence>
<accession>A0ABM7WNR7</accession>
<dbReference type="SUPFAM" id="SSF51905">
    <property type="entry name" value="FAD/NAD(P)-binding domain"/>
    <property type="match status" value="1"/>
</dbReference>
<gene>
    <name evidence="5" type="ORF">AMOR_01030</name>
</gene>